<evidence type="ECO:0000256" key="1">
    <source>
        <dbReference type="SAM" id="Phobius"/>
    </source>
</evidence>
<protein>
    <recommendedName>
        <fullName evidence="2">Phosphatidic acid phosphatase type 2/haloperoxidase domain-containing protein</fullName>
    </recommendedName>
</protein>
<organism evidence="3">
    <name type="scientific">viral metagenome</name>
    <dbReference type="NCBI Taxonomy" id="1070528"/>
    <lineage>
        <taxon>unclassified sequences</taxon>
        <taxon>metagenomes</taxon>
        <taxon>organismal metagenomes</taxon>
    </lineage>
</organism>
<dbReference type="SUPFAM" id="SSF48317">
    <property type="entry name" value="Acid phosphatase/Vanadium-dependent haloperoxidase"/>
    <property type="match status" value="1"/>
</dbReference>
<dbReference type="PANTHER" id="PTHR14969:SF13">
    <property type="entry name" value="AT30094P"/>
    <property type="match status" value="1"/>
</dbReference>
<dbReference type="CDD" id="cd01610">
    <property type="entry name" value="PAP2_like"/>
    <property type="match status" value="1"/>
</dbReference>
<evidence type="ECO:0000313" key="3">
    <source>
        <dbReference type="EMBL" id="QHT29073.1"/>
    </source>
</evidence>
<proteinExistence type="predicted"/>
<keyword evidence="1" id="KW-1133">Transmembrane helix</keyword>
<reference evidence="3" key="1">
    <citation type="journal article" date="2020" name="Nature">
        <title>Giant virus diversity and host interactions through global metagenomics.</title>
        <authorList>
            <person name="Schulz F."/>
            <person name="Roux S."/>
            <person name="Paez-Espino D."/>
            <person name="Jungbluth S."/>
            <person name="Walsh D.A."/>
            <person name="Denef V.J."/>
            <person name="McMahon K.D."/>
            <person name="Konstantinidis K.T."/>
            <person name="Eloe-Fadrosh E.A."/>
            <person name="Kyrpides N.C."/>
            <person name="Woyke T."/>
        </authorList>
    </citation>
    <scope>NUCLEOTIDE SEQUENCE</scope>
    <source>
        <strain evidence="3">GVMAG-M-3300001351-8</strain>
    </source>
</reference>
<feature type="transmembrane region" description="Helical" evidence="1">
    <location>
        <begin position="114"/>
        <end position="138"/>
    </location>
</feature>
<dbReference type="InterPro" id="IPR000326">
    <property type="entry name" value="PAP2/HPO"/>
</dbReference>
<feature type="transmembrane region" description="Helical" evidence="1">
    <location>
        <begin position="52"/>
        <end position="71"/>
    </location>
</feature>
<dbReference type="InterPro" id="IPR036938">
    <property type="entry name" value="PAP2/HPO_sf"/>
</dbReference>
<dbReference type="SMART" id="SM00014">
    <property type="entry name" value="acidPPc"/>
    <property type="match status" value="1"/>
</dbReference>
<feature type="domain" description="Phosphatidic acid phosphatase type 2/haloperoxidase" evidence="2">
    <location>
        <begin position="48"/>
        <end position="162"/>
    </location>
</feature>
<dbReference type="EMBL" id="MN738868">
    <property type="protein sequence ID" value="QHT29073.1"/>
    <property type="molecule type" value="Genomic_DNA"/>
</dbReference>
<dbReference type="Gene3D" id="1.20.144.10">
    <property type="entry name" value="Phosphatidic acid phosphatase type 2/haloperoxidase"/>
    <property type="match status" value="1"/>
</dbReference>
<keyword evidence="1" id="KW-0812">Transmembrane</keyword>
<keyword evidence="1" id="KW-0472">Membrane</keyword>
<feature type="transmembrane region" description="Helical" evidence="1">
    <location>
        <begin position="27"/>
        <end position="45"/>
    </location>
</feature>
<dbReference type="Pfam" id="PF01569">
    <property type="entry name" value="PAP2"/>
    <property type="match status" value="1"/>
</dbReference>
<dbReference type="PANTHER" id="PTHR14969">
    <property type="entry name" value="SPHINGOSINE-1-PHOSPHATE PHOSPHOHYDROLASE"/>
    <property type="match status" value="1"/>
</dbReference>
<evidence type="ECO:0000259" key="2">
    <source>
        <dbReference type="SMART" id="SM00014"/>
    </source>
</evidence>
<accession>A0A6C0EKX1</accession>
<dbReference type="AlphaFoldDB" id="A0A6C0EKX1"/>
<name>A0A6C0EKX1_9ZZZZ</name>
<sequence>MYIPVVDKYITKLLYNQKKFHKFSKLFSNYIIYFNIVVNIYILLYKKIYYKLILRYFIELFIINIVFKMFLDRPRPRDSYLLNDFRYMPVYNIRYSKNWHINQSFPSGHTATLYLTYFLTYNSYLNYLYLVLLGLTVFSRINSGAHYVTDCVSSILICHLFKSKLI</sequence>